<keyword evidence="1" id="KW-0472">Membrane</keyword>
<proteinExistence type="predicted"/>
<dbReference type="RefSeq" id="XP_025830403.1">
    <property type="nucleotide sequence ID" value="XM_025974618.1"/>
</dbReference>
<evidence type="ECO:0000256" key="1">
    <source>
        <dbReference type="SAM" id="Phobius"/>
    </source>
</evidence>
<dbReference type="RefSeq" id="XP_025830404.1">
    <property type="nucleotide sequence ID" value="XM_025974619.1"/>
</dbReference>
<dbReference type="Proteomes" id="UP000192223">
    <property type="component" value="Unplaced"/>
</dbReference>
<keyword evidence="1" id="KW-0812">Transmembrane</keyword>
<protein>
    <submittedName>
        <fullName evidence="3 4">Uncharacterized protein LOC108739226</fullName>
    </submittedName>
</protein>
<organism evidence="2 3">
    <name type="scientific">Agrilus planipennis</name>
    <name type="common">Emerald ash borer</name>
    <name type="synonym">Agrilus marcopoli</name>
    <dbReference type="NCBI Taxonomy" id="224129"/>
    <lineage>
        <taxon>Eukaryota</taxon>
        <taxon>Metazoa</taxon>
        <taxon>Ecdysozoa</taxon>
        <taxon>Arthropoda</taxon>
        <taxon>Hexapoda</taxon>
        <taxon>Insecta</taxon>
        <taxon>Pterygota</taxon>
        <taxon>Neoptera</taxon>
        <taxon>Endopterygota</taxon>
        <taxon>Coleoptera</taxon>
        <taxon>Polyphaga</taxon>
        <taxon>Elateriformia</taxon>
        <taxon>Buprestoidea</taxon>
        <taxon>Buprestidae</taxon>
        <taxon>Agrilinae</taxon>
        <taxon>Agrilus</taxon>
    </lineage>
</organism>
<evidence type="ECO:0000313" key="2">
    <source>
        <dbReference type="Proteomes" id="UP000192223"/>
    </source>
</evidence>
<reference evidence="3 4" key="1">
    <citation type="submission" date="2025-04" db="UniProtKB">
        <authorList>
            <consortium name="RefSeq"/>
        </authorList>
    </citation>
    <scope>IDENTIFICATION</scope>
    <source>
        <tissue evidence="3 4">Entire body</tissue>
    </source>
</reference>
<keyword evidence="1" id="KW-1133">Transmembrane helix</keyword>
<evidence type="ECO:0000313" key="3">
    <source>
        <dbReference type="RefSeq" id="XP_025830403.1"/>
    </source>
</evidence>
<feature type="transmembrane region" description="Helical" evidence="1">
    <location>
        <begin position="123"/>
        <end position="140"/>
    </location>
</feature>
<gene>
    <name evidence="3 4" type="primary">LOC108739226</name>
</gene>
<feature type="transmembrane region" description="Helical" evidence="1">
    <location>
        <begin position="146"/>
        <end position="166"/>
    </location>
</feature>
<dbReference type="AlphaFoldDB" id="A0A7F5R4H6"/>
<dbReference type="KEGG" id="apln:108739226"/>
<feature type="transmembrane region" description="Helical" evidence="1">
    <location>
        <begin position="223"/>
        <end position="242"/>
    </location>
</feature>
<sequence>MSFLEYELTPIPRLLKNQFGSYYNNALGNGIFWAVILWSIFRLTYENMITLILKRFLWPCYMRKRVIQSSWYLLFFVTNLYYCKYGFSDSPVVFSNEFINWNFIYISCFYLHTVIWEIRNSFLPLHYLFFTLYIFVSYLLRDTKIISVMAALSIVQISVQISRLSIIVKKRQFSTFKTKELINRLRLVIFYTTMALLAFTYLIALPFIVIIPLVDKIKESYEPVGALLMLATFLVWLLVQIYNSPLKRLIYHLRNHRKEYPPIDCLGTLMECTMLKQRDDFAYQLQMLKIEMKERQARMLVNRKPKKGADMLFQTLKCMVAINKKIKAKAQRKQQALKDKLQEQLDEKSEPELNRCLQAEDSIENGSYKKIL</sequence>
<name>A0A7F5R4H6_AGRPL</name>
<accession>A0A7F5R4H6</accession>
<dbReference type="OrthoDB" id="6784046at2759"/>
<feature type="transmembrane region" description="Helical" evidence="1">
    <location>
        <begin position="187"/>
        <end position="211"/>
    </location>
</feature>
<evidence type="ECO:0000313" key="4">
    <source>
        <dbReference type="RefSeq" id="XP_025830404.1"/>
    </source>
</evidence>
<feature type="transmembrane region" description="Helical" evidence="1">
    <location>
        <begin position="99"/>
        <end position="116"/>
    </location>
</feature>
<feature type="transmembrane region" description="Helical" evidence="1">
    <location>
        <begin position="26"/>
        <end position="45"/>
    </location>
</feature>
<dbReference type="GeneID" id="108739226"/>
<feature type="transmembrane region" description="Helical" evidence="1">
    <location>
        <begin position="66"/>
        <end position="87"/>
    </location>
</feature>
<keyword evidence="2" id="KW-1185">Reference proteome</keyword>